<evidence type="ECO:0000256" key="1">
    <source>
        <dbReference type="SAM" id="MobiDB-lite"/>
    </source>
</evidence>
<organism evidence="4 5">
    <name type="scientific">Ascodesmis nigricans</name>
    <dbReference type="NCBI Taxonomy" id="341454"/>
    <lineage>
        <taxon>Eukaryota</taxon>
        <taxon>Fungi</taxon>
        <taxon>Dikarya</taxon>
        <taxon>Ascomycota</taxon>
        <taxon>Pezizomycotina</taxon>
        <taxon>Pezizomycetes</taxon>
        <taxon>Pezizales</taxon>
        <taxon>Ascodesmidaceae</taxon>
        <taxon>Ascodesmis</taxon>
    </lineage>
</organism>
<proteinExistence type="predicted"/>
<feature type="region of interest" description="Disordered" evidence="1">
    <location>
        <begin position="597"/>
        <end position="616"/>
    </location>
</feature>
<evidence type="ECO:0000313" key="5">
    <source>
        <dbReference type="Proteomes" id="UP000298138"/>
    </source>
</evidence>
<dbReference type="CDD" id="cd12087">
    <property type="entry name" value="TM_EGFR-like"/>
    <property type="match status" value="1"/>
</dbReference>
<protein>
    <recommendedName>
        <fullName evidence="6">Mid2 domain-containing protein</fullName>
    </recommendedName>
</protein>
<feature type="signal peptide" evidence="3">
    <location>
        <begin position="1"/>
        <end position="41"/>
    </location>
</feature>
<feature type="region of interest" description="Disordered" evidence="1">
    <location>
        <begin position="1"/>
        <end position="20"/>
    </location>
</feature>
<feature type="transmembrane region" description="Helical" evidence="2">
    <location>
        <begin position="257"/>
        <end position="279"/>
    </location>
</feature>
<gene>
    <name evidence="4" type="ORF">EX30DRAFT_259280</name>
</gene>
<keyword evidence="5" id="KW-1185">Reference proteome</keyword>
<feature type="region of interest" description="Disordered" evidence="1">
    <location>
        <begin position="145"/>
        <end position="172"/>
    </location>
</feature>
<feature type="compositionally biased region" description="Polar residues" evidence="1">
    <location>
        <begin position="356"/>
        <end position="367"/>
    </location>
</feature>
<evidence type="ECO:0000313" key="4">
    <source>
        <dbReference type="EMBL" id="TGZ81357.1"/>
    </source>
</evidence>
<feature type="compositionally biased region" description="Gly residues" evidence="1">
    <location>
        <begin position="534"/>
        <end position="543"/>
    </location>
</feature>
<evidence type="ECO:0008006" key="6">
    <source>
        <dbReference type="Google" id="ProtNLM"/>
    </source>
</evidence>
<feature type="compositionally biased region" description="Low complexity" evidence="1">
    <location>
        <begin position="10"/>
        <end position="20"/>
    </location>
</feature>
<evidence type="ECO:0000256" key="3">
    <source>
        <dbReference type="SAM" id="SignalP"/>
    </source>
</evidence>
<feature type="region of interest" description="Disordered" evidence="1">
    <location>
        <begin position="301"/>
        <end position="483"/>
    </location>
</feature>
<feature type="compositionally biased region" description="Low complexity" evidence="1">
    <location>
        <begin position="371"/>
        <end position="385"/>
    </location>
</feature>
<accession>A0A4S2MXI7</accession>
<dbReference type="Proteomes" id="UP000298138">
    <property type="component" value="Unassembled WGS sequence"/>
</dbReference>
<keyword evidence="2" id="KW-1133">Transmembrane helix</keyword>
<feature type="compositionally biased region" description="Basic and acidic residues" evidence="1">
    <location>
        <begin position="326"/>
        <end position="355"/>
    </location>
</feature>
<evidence type="ECO:0000256" key="2">
    <source>
        <dbReference type="SAM" id="Phobius"/>
    </source>
</evidence>
<dbReference type="AlphaFoldDB" id="A0A4S2MXI7"/>
<reference evidence="4 5" key="1">
    <citation type="submission" date="2019-04" db="EMBL/GenBank/DDBJ databases">
        <title>Comparative genomics and transcriptomics to analyze fruiting body development in filamentous ascomycetes.</title>
        <authorList>
            <consortium name="DOE Joint Genome Institute"/>
            <person name="Lutkenhaus R."/>
            <person name="Traeger S."/>
            <person name="Breuer J."/>
            <person name="Kuo A."/>
            <person name="Lipzen A."/>
            <person name="Pangilinan J."/>
            <person name="Dilworth D."/>
            <person name="Sandor L."/>
            <person name="Poggeler S."/>
            <person name="Barry K."/>
            <person name="Grigoriev I.V."/>
            <person name="Nowrousian M."/>
        </authorList>
    </citation>
    <scope>NUCLEOTIDE SEQUENCE [LARGE SCALE GENOMIC DNA]</scope>
    <source>
        <strain evidence="4 5">CBS 389.68</strain>
    </source>
</reference>
<dbReference type="InParanoid" id="A0A4S2MXI7"/>
<keyword evidence="3" id="KW-0732">Signal</keyword>
<sequence>MRMGDRRRSSAGLSGGRSSPSPPRLLIFLTILAALINTITCSDLSPSPTSVPLHRRQTWVEPPPNGTPCGLACTSNICCGNLCIEAIYLCFGLPSPLILLERRTTTITPTLTITSTASAVGSGDTVTVFNTVTTTITTTLAADAQTATGTGPQRQSIPADIPLPTQAAHGYVPGDRKRRVLRRQIARSTVSTLWVTEYAGQTITRSAVVTPGGGGGKPAATTTIEHTVRATVTALPATIFNIDDAENVGKKNGGKGAIIGGVLGGVFGAAILVAGGLWYRRRRQKRMGTYRKHRRCDSRLPSSMLIRSDEDGGGLRGDDSPLSSAEFRKSHHEIVVAQEERDGIDDNEKLPDESTVRTSLIRATSTPRPCPSFSSSHTSFHGTPLIAPPPPRIIEPPHPPPPPTRTYSPPPQIEPPSPISSRLSWEGPLDALDALSPVSPMDSRMGSFQASGGGSRRERRHGSKGKGRHNSRGSIAQTLGLSHRVSLSQNVSLAHRGMQSLPRSVNSSIRAGGDGARVGGHLESQVHPSQQVSGGTGTSGGRGVAEPDGDGVARGVGAEGTMGAMEHGEDSGTRHHHQVGRAPSLSAVSNIHAFLVPNEKKTIQRKPVPTRSPPAV</sequence>
<feature type="compositionally biased region" description="Pro residues" evidence="1">
    <location>
        <begin position="386"/>
        <end position="418"/>
    </location>
</feature>
<feature type="region of interest" description="Disordered" evidence="1">
    <location>
        <begin position="498"/>
        <end position="581"/>
    </location>
</feature>
<keyword evidence="2" id="KW-0812">Transmembrane</keyword>
<feature type="compositionally biased region" description="Basic residues" evidence="1">
    <location>
        <begin position="457"/>
        <end position="471"/>
    </location>
</feature>
<dbReference type="EMBL" id="ML220119">
    <property type="protein sequence ID" value="TGZ81357.1"/>
    <property type="molecule type" value="Genomic_DNA"/>
</dbReference>
<name>A0A4S2MXI7_9PEZI</name>
<feature type="chain" id="PRO_5020199572" description="Mid2 domain-containing protein" evidence="3">
    <location>
        <begin position="42"/>
        <end position="616"/>
    </location>
</feature>
<keyword evidence="2" id="KW-0472">Membrane</keyword>
<feature type="compositionally biased region" description="Polar residues" evidence="1">
    <location>
        <begin position="472"/>
        <end position="483"/>
    </location>
</feature>